<accession>A0A2D4KT81</accession>
<reference evidence="1" key="1">
    <citation type="submission" date="2017-07" db="EMBL/GenBank/DDBJ databases">
        <authorList>
            <person name="Mikheyev A."/>
            <person name="Grau M."/>
        </authorList>
    </citation>
    <scope>NUCLEOTIDE SEQUENCE</scope>
    <source>
        <tissue evidence="1">Venom_gland</tissue>
    </source>
</reference>
<evidence type="ECO:0000313" key="1">
    <source>
        <dbReference type="EMBL" id="LAB11920.1"/>
    </source>
</evidence>
<proteinExistence type="predicted"/>
<protein>
    <submittedName>
        <fullName evidence="1">Uncharacterized protein</fullName>
    </submittedName>
</protein>
<dbReference type="EMBL" id="IACL01088702">
    <property type="protein sequence ID" value="LAB11920.1"/>
    <property type="molecule type" value="Transcribed_RNA"/>
</dbReference>
<name>A0A2D4KT81_9SAUR</name>
<dbReference type="AlphaFoldDB" id="A0A2D4KT81"/>
<reference evidence="1" key="2">
    <citation type="submission" date="2017-11" db="EMBL/GenBank/DDBJ databases">
        <title>Coralsnake Venomics: Analyses of Venom Gland Transcriptomes and Proteomes of Six Brazilian Taxa.</title>
        <authorList>
            <person name="Aird S.D."/>
            <person name="Jorge da Silva N."/>
            <person name="Qiu L."/>
            <person name="Villar-Briones A."/>
            <person name="Aparecida-Saddi V."/>
            <person name="Campos-Telles M.P."/>
            <person name="Grau M."/>
            <person name="Mikheyev A.S."/>
        </authorList>
    </citation>
    <scope>NUCLEOTIDE SEQUENCE</scope>
    <source>
        <tissue evidence="1">Venom_gland</tissue>
    </source>
</reference>
<organism evidence="1">
    <name type="scientific">Micrurus paraensis</name>
    <dbReference type="NCBI Taxonomy" id="1970185"/>
    <lineage>
        <taxon>Eukaryota</taxon>
        <taxon>Metazoa</taxon>
        <taxon>Chordata</taxon>
        <taxon>Craniata</taxon>
        <taxon>Vertebrata</taxon>
        <taxon>Euteleostomi</taxon>
        <taxon>Lepidosauria</taxon>
        <taxon>Squamata</taxon>
        <taxon>Bifurcata</taxon>
        <taxon>Unidentata</taxon>
        <taxon>Episquamata</taxon>
        <taxon>Toxicofera</taxon>
        <taxon>Serpentes</taxon>
        <taxon>Colubroidea</taxon>
        <taxon>Elapidae</taxon>
        <taxon>Elapinae</taxon>
        <taxon>Micrurus</taxon>
    </lineage>
</organism>
<sequence length="106" mass="12338">MCQNRQTSGNFKSQQTAMCSPGWEKALSIPLRYCPCRTGFLGLREENKGTWEEKSRSVEWILFSHHKRETRSNQVKIQLVLVFKVKSIVPCAKPGHLDNWHFFLNS</sequence>